<evidence type="ECO:0000256" key="14">
    <source>
        <dbReference type="PROSITE-ProRule" id="PRU10141"/>
    </source>
</evidence>
<feature type="domain" description="Protein kinase" evidence="16">
    <location>
        <begin position="351"/>
        <end position="639"/>
    </location>
</feature>
<dbReference type="SUPFAM" id="SSF56112">
    <property type="entry name" value="Protein kinase-like (PK-like)"/>
    <property type="match status" value="1"/>
</dbReference>
<dbReference type="InterPro" id="IPR017441">
    <property type="entry name" value="Protein_kinase_ATP_BS"/>
</dbReference>
<dbReference type="InterPro" id="IPR038408">
    <property type="entry name" value="GNK2_sf"/>
</dbReference>
<dbReference type="Gene3D" id="1.10.510.10">
    <property type="entry name" value="Transferase(Phosphotransferase) domain 1"/>
    <property type="match status" value="1"/>
</dbReference>
<evidence type="ECO:0000256" key="11">
    <source>
        <dbReference type="ARBA" id="ARBA00023136"/>
    </source>
</evidence>
<keyword evidence="2" id="KW-0723">Serine/threonine-protein kinase</keyword>
<dbReference type="RefSeq" id="XP_021836024.2">
    <property type="nucleotide sequence ID" value="XM_021980332.2"/>
</dbReference>
<feature type="domain" description="Gnk2-homologous" evidence="17">
    <location>
        <begin position="156"/>
        <end position="264"/>
    </location>
</feature>
<protein>
    <submittedName>
        <fullName evidence="19">Cysteine-rich receptor-like protein kinase 44</fullName>
    </submittedName>
</protein>
<evidence type="ECO:0000256" key="10">
    <source>
        <dbReference type="ARBA" id="ARBA00022989"/>
    </source>
</evidence>
<dbReference type="PROSITE" id="PS50011">
    <property type="entry name" value="PROTEIN_KINASE_DOM"/>
    <property type="match status" value="1"/>
</dbReference>
<feature type="binding site" evidence="14">
    <location>
        <position position="379"/>
    </location>
    <ligand>
        <name>ATP</name>
        <dbReference type="ChEBI" id="CHEBI:30616"/>
    </ligand>
</feature>
<evidence type="ECO:0000313" key="19">
    <source>
        <dbReference type="RefSeq" id="XP_021836024.2"/>
    </source>
</evidence>
<evidence type="ECO:0000256" key="2">
    <source>
        <dbReference type="ARBA" id="ARBA00022527"/>
    </source>
</evidence>
<sequence length="671" mass="74629">MELHIIRPWSSFFVVFYLLNGWIMYSSAADPDATQAYVYALCPDMTTVAPNSRYQENINTVLSYLSSNSGRAKRFYNTSAGSGHDKVYGLFFCRLDVNDAACKKCVSLGSGALPTRCPGKKESTVWFYDQCVLHYSNRSFLGTMHDAPMIPMWNRQNALDIWKVTSNMTGFTRVLLDTMWEATINATSGRIDRKFATKEARFGGNLSNLNTLYTLVECTPDISLKDCRSCLRMVIGNTTELCNVKAGCTLMCPNCNMRYDIYPFYGTAAPGSSGLTFDPTRGTHAKATRRQRAILISTIIAAVLALAIFLGALIFVCKRKSKKAHTGLDDIEGAESLKFDLSTLRCATNSFSDDRKLGEGGFGEVFRGKLSNGEEVAVKRLSKFSRQGISEFKTELHLVAELQHRNLVKLLGYSLASEETLLVYEYLPNSSLDRFLTDPKKSASLDWKTRFKIICGIARGLLYLHEDSRLKIIHRDLKASNVLLDKDMNPKISDFGMARLFKADETQRNTSRIAGTFGYMAPEYVIAGHYSAKSDVYSFGILVLEIVSGQLNNFFRLDGNEESLLDRAWRLWEEGFAMKLVDSRMEDDISMEEAEKCIHIGLLCIQEDASRRPRMATVVAALGGDAVVLPPPTAPHFFIGGSCSGFDDSSGMDLSLSAFTATSSTTDLDPR</sequence>
<evidence type="ECO:0000259" key="17">
    <source>
        <dbReference type="PROSITE" id="PS51473"/>
    </source>
</evidence>
<organism evidence="18 19">
    <name type="scientific">Spinacia oleracea</name>
    <name type="common">Spinach</name>
    <dbReference type="NCBI Taxonomy" id="3562"/>
    <lineage>
        <taxon>Eukaryota</taxon>
        <taxon>Viridiplantae</taxon>
        <taxon>Streptophyta</taxon>
        <taxon>Embryophyta</taxon>
        <taxon>Tracheophyta</taxon>
        <taxon>Spermatophyta</taxon>
        <taxon>Magnoliopsida</taxon>
        <taxon>eudicotyledons</taxon>
        <taxon>Gunneridae</taxon>
        <taxon>Pentapetalae</taxon>
        <taxon>Caryophyllales</taxon>
        <taxon>Chenopodiaceae</taxon>
        <taxon>Chenopodioideae</taxon>
        <taxon>Anserineae</taxon>
        <taxon>Spinacia</taxon>
    </lineage>
</organism>
<keyword evidence="11 15" id="KW-0472">Membrane</keyword>
<evidence type="ECO:0000256" key="13">
    <source>
        <dbReference type="ARBA" id="ARBA00023180"/>
    </source>
</evidence>
<evidence type="ECO:0000313" key="18">
    <source>
        <dbReference type="Proteomes" id="UP000813463"/>
    </source>
</evidence>
<dbReference type="InterPro" id="IPR011009">
    <property type="entry name" value="Kinase-like_dom_sf"/>
</dbReference>
<dbReference type="PROSITE" id="PS00108">
    <property type="entry name" value="PROTEIN_KINASE_ST"/>
    <property type="match status" value="1"/>
</dbReference>
<keyword evidence="7 14" id="KW-0547">Nucleotide-binding</keyword>
<evidence type="ECO:0000256" key="7">
    <source>
        <dbReference type="ARBA" id="ARBA00022741"/>
    </source>
</evidence>
<dbReference type="GO" id="GO:0004674">
    <property type="term" value="F:protein serine/threonine kinase activity"/>
    <property type="evidence" value="ECO:0007669"/>
    <property type="project" value="UniProtKB-KW"/>
</dbReference>
<evidence type="ECO:0000259" key="16">
    <source>
        <dbReference type="PROSITE" id="PS50011"/>
    </source>
</evidence>
<dbReference type="Gene3D" id="3.30.430.20">
    <property type="entry name" value="Gnk2 domain, C-X8-C-X2-C motif"/>
    <property type="match status" value="2"/>
</dbReference>
<evidence type="ECO:0000256" key="1">
    <source>
        <dbReference type="ARBA" id="ARBA00004167"/>
    </source>
</evidence>
<dbReference type="Gene3D" id="3.30.200.20">
    <property type="entry name" value="Phosphorylase Kinase, domain 1"/>
    <property type="match status" value="1"/>
</dbReference>
<feature type="transmembrane region" description="Helical" evidence="15">
    <location>
        <begin position="6"/>
        <end position="25"/>
    </location>
</feature>
<evidence type="ECO:0000256" key="8">
    <source>
        <dbReference type="ARBA" id="ARBA00022777"/>
    </source>
</evidence>
<accession>A0A9R0HSD3</accession>
<keyword evidence="5" id="KW-0732">Signal</keyword>
<dbReference type="InterPro" id="IPR008271">
    <property type="entry name" value="Ser/Thr_kinase_AS"/>
</dbReference>
<evidence type="ECO:0000256" key="5">
    <source>
        <dbReference type="ARBA" id="ARBA00022729"/>
    </source>
</evidence>
<dbReference type="Proteomes" id="UP000813463">
    <property type="component" value="Chromosome 6"/>
</dbReference>
<dbReference type="InterPro" id="IPR002902">
    <property type="entry name" value="GNK2"/>
</dbReference>
<reference evidence="18" key="1">
    <citation type="journal article" date="2021" name="Nat. Commun.">
        <title>Genomic analyses provide insights into spinach domestication and the genetic basis of agronomic traits.</title>
        <authorList>
            <person name="Cai X."/>
            <person name="Sun X."/>
            <person name="Xu C."/>
            <person name="Sun H."/>
            <person name="Wang X."/>
            <person name="Ge C."/>
            <person name="Zhang Z."/>
            <person name="Wang Q."/>
            <person name="Fei Z."/>
            <person name="Jiao C."/>
            <person name="Wang Q."/>
        </authorList>
    </citation>
    <scope>NUCLEOTIDE SEQUENCE [LARGE SCALE GENOMIC DNA]</scope>
    <source>
        <strain evidence="18">cv. Varoflay</strain>
    </source>
</reference>
<evidence type="ECO:0000256" key="3">
    <source>
        <dbReference type="ARBA" id="ARBA00022679"/>
    </source>
</evidence>
<keyword evidence="6" id="KW-0677">Repeat</keyword>
<dbReference type="GeneID" id="110775724"/>
<dbReference type="Pfam" id="PF07714">
    <property type="entry name" value="PK_Tyr_Ser-Thr"/>
    <property type="match status" value="1"/>
</dbReference>
<keyword evidence="18" id="KW-1185">Reference proteome</keyword>
<keyword evidence="8" id="KW-0418">Kinase</keyword>
<keyword evidence="9 14" id="KW-0067">ATP-binding</keyword>
<dbReference type="PROSITE" id="PS51473">
    <property type="entry name" value="GNK2"/>
    <property type="match status" value="2"/>
</dbReference>
<dbReference type="GO" id="GO:0005886">
    <property type="term" value="C:plasma membrane"/>
    <property type="evidence" value="ECO:0007669"/>
    <property type="project" value="TreeGrafter"/>
</dbReference>
<dbReference type="KEGG" id="soe:110775724"/>
<dbReference type="GO" id="GO:0005524">
    <property type="term" value="F:ATP binding"/>
    <property type="evidence" value="ECO:0007669"/>
    <property type="project" value="UniProtKB-UniRule"/>
</dbReference>
<dbReference type="SMART" id="SM00220">
    <property type="entry name" value="S_TKc"/>
    <property type="match status" value="1"/>
</dbReference>
<dbReference type="InterPro" id="IPR001245">
    <property type="entry name" value="Ser-Thr/Tyr_kinase_cat_dom"/>
</dbReference>
<keyword evidence="3" id="KW-0808">Transferase</keyword>
<comment type="subcellular location">
    <subcellularLocation>
        <location evidence="1">Membrane</location>
        <topology evidence="1">Single-pass membrane protein</topology>
    </subcellularLocation>
</comment>
<keyword evidence="13" id="KW-0325">Glycoprotein</keyword>
<evidence type="ECO:0000256" key="15">
    <source>
        <dbReference type="SAM" id="Phobius"/>
    </source>
</evidence>
<dbReference type="Pfam" id="PF01657">
    <property type="entry name" value="Stress-antifung"/>
    <property type="match status" value="2"/>
</dbReference>
<keyword evidence="12" id="KW-0675">Receptor</keyword>
<dbReference type="InterPro" id="IPR000719">
    <property type="entry name" value="Prot_kinase_dom"/>
</dbReference>
<dbReference type="CDD" id="cd23509">
    <property type="entry name" value="Gnk2-like"/>
    <property type="match status" value="2"/>
</dbReference>
<dbReference type="PROSITE" id="PS00107">
    <property type="entry name" value="PROTEIN_KINASE_ATP"/>
    <property type="match status" value="1"/>
</dbReference>
<dbReference type="PANTHER" id="PTHR27002">
    <property type="entry name" value="RECEPTOR-LIKE SERINE/THREONINE-PROTEIN KINASE SD1-8"/>
    <property type="match status" value="1"/>
</dbReference>
<feature type="transmembrane region" description="Helical" evidence="15">
    <location>
        <begin position="293"/>
        <end position="316"/>
    </location>
</feature>
<dbReference type="AlphaFoldDB" id="A0A9R0HSD3"/>
<evidence type="ECO:0000256" key="6">
    <source>
        <dbReference type="ARBA" id="ARBA00022737"/>
    </source>
</evidence>
<keyword evidence="4 15" id="KW-0812">Transmembrane</keyword>
<evidence type="ECO:0000256" key="9">
    <source>
        <dbReference type="ARBA" id="ARBA00022840"/>
    </source>
</evidence>
<feature type="domain" description="Gnk2-homologous" evidence="17">
    <location>
        <begin position="36"/>
        <end position="140"/>
    </location>
</feature>
<dbReference type="CDD" id="cd14066">
    <property type="entry name" value="STKc_IRAK"/>
    <property type="match status" value="1"/>
</dbReference>
<evidence type="ECO:0000256" key="12">
    <source>
        <dbReference type="ARBA" id="ARBA00023170"/>
    </source>
</evidence>
<proteinExistence type="predicted"/>
<name>A0A9R0HSD3_SPIOL</name>
<reference evidence="19" key="2">
    <citation type="submission" date="2025-08" db="UniProtKB">
        <authorList>
            <consortium name="RefSeq"/>
        </authorList>
    </citation>
    <scope>IDENTIFICATION</scope>
    <source>
        <tissue evidence="19">Leaf</tissue>
    </source>
</reference>
<keyword evidence="10 15" id="KW-1133">Transmembrane helix</keyword>
<gene>
    <name evidence="19" type="primary">LOC110775724</name>
</gene>
<evidence type="ECO:0000256" key="4">
    <source>
        <dbReference type="ARBA" id="ARBA00022692"/>
    </source>
</evidence>
<dbReference type="PANTHER" id="PTHR27002:SF1050">
    <property type="entry name" value="CYSTEINE-RICH RECEPTOR-LIKE PROTEIN KINASE 5"/>
    <property type="match status" value="1"/>
</dbReference>